<protein>
    <submittedName>
        <fullName evidence="1">Uncharacterized protein</fullName>
    </submittedName>
</protein>
<feature type="non-terminal residue" evidence="1">
    <location>
        <position position="109"/>
    </location>
</feature>
<sequence length="109" mass="12611">SVAALQASNYRYSQFFRIVHNMPTDAPDGLNVQTNIRAAVNKAFHPSLRLEPLFHTMEAMKATWNDLHLFEMDNTIGALDGDRYACNLYRRGLWRFAYIKEGPWTGFEK</sequence>
<evidence type="ECO:0000313" key="1">
    <source>
        <dbReference type="EMBL" id="KAL0474850.1"/>
    </source>
</evidence>
<evidence type="ECO:0000313" key="2">
    <source>
        <dbReference type="Proteomes" id="UP001451303"/>
    </source>
</evidence>
<accession>A0ABR3DQB7</accession>
<feature type="non-terminal residue" evidence="1">
    <location>
        <position position="1"/>
    </location>
</feature>
<keyword evidence="2" id="KW-1185">Reference proteome</keyword>
<dbReference type="Proteomes" id="UP001451303">
    <property type="component" value="Unassembled WGS sequence"/>
</dbReference>
<reference evidence="1 2" key="1">
    <citation type="submission" date="2023-09" db="EMBL/GenBank/DDBJ databases">
        <title>Multi-omics analysis of a traditional fermented food reveals byproduct-associated fungal strains for waste-to-food upcycling.</title>
        <authorList>
            <consortium name="Lawrence Berkeley National Laboratory"/>
            <person name="Rekdal V.M."/>
            <person name="Villalobos-Escobedo J.M."/>
            <person name="Rodriguez-Valeron N."/>
            <person name="Garcia M.O."/>
            <person name="Vasquez D.P."/>
            <person name="Damayanti I."/>
            <person name="Sorensen P.M."/>
            <person name="Baidoo E.E."/>
            <person name="De Carvalho A.C."/>
            <person name="Riley R."/>
            <person name="Lipzen A."/>
            <person name="He G."/>
            <person name="Yan M."/>
            <person name="Haridas S."/>
            <person name="Daum C."/>
            <person name="Yoshinaga Y."/>
            <person name="Ng V."/>
            <person name="Grigoriev I.V."/>
            <person name="Munk R."/>
            <person name="Nuraida L."/>
            <person name="Wijaya C.H."/>
            <person name="Morales P.-C."/>
            <person name="Keasling J.D."/>
        </authorList>
    </citation>
    <scope>NUCLEOTIDE SEQUENCE [LARGE SCALE GENOMIC DNA]</scope>
    <source>
        <strain evidence="1 2">FGSC 2613</strain>
    </source>
</reference>
<comment type="caution">
    <text evidence="1">The sequence shown here is derived from an EMBL/GenBank/DDBJ whole genome shotgun (WGS) entry which is preliminary data.</text>
</comment>
<gene>
    <name evidence="1" type="ORF">QR685DRAFT_429688</name>
</gene>
<organism evidence="1 2">
    <name type="scientific">Neurospora intermedia</name>
    <dbReference type="NCBI Taxonomy" id="5142"/>
    <lineage>
        <taxon>Eukaryota</taxon>
        <taxon>Fungi</taxon>
        <taxon>Dikarya</taxon>
        <taxon>Ascomycota</taxon>
        <taxon>Pezizomycotina</taxon>
        <taxon>Sordariomycetes</taxon>
        <taxon>Sordariomycetidae</taxon>
        <taxon>Sordariales</taxon>
        <taxon>Sordariaceae</taxon>
        <taxon>Neurospora</taxon>
    </lineage>
</organism>
<dbReference type="EMBL" id="JAVLET010000001">
    <property type="protein sequence ID" value="KAL0474850.1"/>
    <property type="molecule type" value="Genomic_DNA"/>
</dbReference>
<proteinExistence type="predicted"/>
<name>A0ABR3DQB7_NEUIN</name>